<dbReference type="SUPFAM" id="SSF69304">
    <property type="entry name" value="Tricorn protease N-terminal domain"/>
    <property type="match status" value="1"/>
</dbReference>
<protein>
    <recommendedName>
        <fullName evidence="3">Hydrazine synthase alpha subunit middle domain-containing protein</fullName>
    </recommendedName>
</protein>
<accession>A0ABS5C5D3</accession>
<sequence length="646" mass="69565">MRRLANRKLILPVLGLLVIGGSAWYFLLFAKGTRYALPEAADLRPFVRIMPPVPIVFTSRSEPASFQAVAPEAEGFTYPGTIPWTAQEGRLRVLDTNGKVYELTWGRVLPDGGTLIDVMSPSVTLDGTRILFAGRKAAPDAGRWRIYQVNADGRDLVQLTGGPDDSGCVTAPPMRFALDGTRIPDAERRRLDFDDVDPTDLGPAGIAFASSRVPDLGRDHTRRATQIWVMPVGGTPVARSANRNNDRWPVLVSQDMIVFSLWSRNREAVTADLSDVRPVSVGGTFATRPPDHWMAARVTPNGADFGYAVKSPEPVWRPRPLFNGRITFMTDGPAGRLRIAQADWGHLRSAPSSLSAGAEMPGGIGGELSFGPTRDADGHELSAGCPSPCPGGQVLFAASPVEAAPSAFGLYATSDDWTGTPSAPRLLFDDPVLVDAEPVAVYARTLTPEPVVRAEPAATGFARPAKLKLVSGREHTGPSGYVENASVLDAMYLDAPDAPDPIRSPIPDPRVPNKSSGYQTPAVLPPPDVRSVAFYASYRDRFDDPTRPRIAGAWEKLMVAPLNEEGKLYTWVPADPSTPTVVVGLNSDGKVAKWTAPTKRAGGRAPTFYAVAGDHYSGIRANGYHYCTGCHTGHTFAAADVRERQK</sequence>
<comment type="caution">
    <text evidence="1">The sequence shown here is derived from an EMBL/GenBank/DDBJ whole genome shotgun (WGS) entry which is preliminary data.</text>
</comment>
<reference evidence="1 2" key="1">
    <citation type="submission" date="2021-04" db="EMBL/GenBank/DDBJ databases">
        <authorList>
            <person name="Ivanova A."/>
        </authorList>
    </citation>
    <scope>NUCLEOTIDE SEQUENCE [LARGE SCALE GENOMIC DNA]</scope>
    <source>
        <strain evidence="1 2">G18</strain>
    </source>
</reference>
<evidence type="ECO:0000313" key="1">
    <source>
        <dbReference type="EMBL" id="MBP3961050.1"/>
    </source>
</evidence>
<dbReference type="Proteomes" id="UP000676565">
    <property type="component" value="Unassembled WGS sequence"/>
</dbReference>
<dbReference type="InterPro" id="IPR011042">
    <property type="entry name" value="6-blade_b-propeller_TolB-like"/>
</dbReference>
<gene>
    <name evidence="1" type="ORF">J8F10_38000</name>
</gene>
<name>A0ABS5C5D3_9BACT</name>
<dbReference type="Gene3D" id="2.120.10.30">
    <property type="entry name" value="TolB, C-terminal domain"/>
    <property type="match status" value="1"/>
</dbReference>
<dbReference type="EMBL" id="JAGKQQ010000002">
    <property type="protein sequence ID" value="MBP3961050.1"/>
    <property type="molecule type" value="Genomic_DNA"/>
</dbReference>
<keyword evidence="2" id="KW-1185">Reference proteome</keyword>
<evidence type="ECO:0008006" key="3">
    <source>
        <dbReference type="Google" id="ProtNLM"/>
    </source>
</evidence>
<organism evidence="1 2">
    <name type="scientific">Gemmata palustris</name>
    <dbReference type="NCBI Taxonomy" id="2822762"/>
    <lineage>
        <taxon>Bacteria</taxon>
        <taxon>Pseudomonadati</taxon>
        <taxon>Planctomycetota</taxon>
        <taxon>Planctomycetia</taxon>
        <taxon>Gemmatales</taxon>
        <taxon>Gemmataceae</taxon>
        <taxon>Gemmata</taxon>
    </lineage>
</organism>
<evidence type="ECO:0000313" key="2">
    <source>
        <dbReference type="Proteomes" id="UP000676565"/>
    </source>
</evidence>
<dbReference type="RefSeq" id="WP_210663661.1">
    <property type="nucleotide sequence ID" value="NZ_JAGKQQ010000002.1"/>
</dbReference>
<proteinExistence type="predicted"/>